<protein>
    <submittedName>
        <fullName evidence="8">Chromate transporter</fullName>
    </submittedName>
</protein>
<gene>
    <name evidence="8" type="ORF">NCTC10166_00524</name>
</gene>
<feature type="transmembrane region" description="Helical" evidence="7">
    <location>
        <begin position="205"/>
        <end position="223"/>
    </location>
</feature>
<keyword evidence="3" id="KW-1003">Cell membrane</keyword>
<evidence type="ECO:0000256" key="4">
    <source>
        <dbReference type="ARBA" id="ARBA00022692"/>
    </source>
</evidence>
<evidence type="ECO:0000256" key="7">
    <source>
        <dbReference type="SAM" id="Phobius"/>
    </source>
</evidence>
<dbReference type="OrthoDB" id="401329at2"/>
<keyword evidence="5 7" id="KW-1133">Transmembrane helix</keyword>
<dbReference type="InterPro" id="IPR003370">
    <property type="entry name" value="Chromate_transpt"/>
</dbReference>
<comment type="subcellular location">
    <subcellularLocation>
        <location evidence="1">Cell membrane</location>
        <topology evidence="1">Multi-pass membrane protein</topology>
    </subcellularLocation>
</comment>
<keyword evidence="9" id="KW-1185">Reference proteome</keyword>
<evidence type="ECO:0000256" key="2">
    <source>
        <dbReference type="ARBA" id="ARBA00005262"/>
    </source>
</evidence>
<evidence type="ECO:0000313" key="8">
    <source>
        <dbReference type="EMBL" id="VEU59546.1"/>
    </source>
</evidence>
<feature type="transmembrane region" description="Helical" evidence="7">
    <location>
        <begin position="127"/>
        <end position="153"/>
    </location>
</feature>
<evidence type="ECO:0000256" key="5">
    <source>
        <dbReference type="ARBA" id="ARBA00022989"/>
    </source>
</evidence>
<dbReference type="KEGG" id="mnu:NCTC10166_00524"/>
<dbReference type="RefSeq" id="WP_129719930.1">
    <property type="nucleotide sequence ID" value="NZ_LR214951.1"/>
</dbReference>
<keyword evidence="4 7" id="KW-0812">Transmembrane</keyword>
<evidence type="ECO:0000313" key="9">
    <source>
        <dbReference type="Proteomes" id="UP000289440"/>
    </source>
</evidence>
<dbReference type="AlphaFoldDB" id="A0A449A5N0"/>
<feature type="transmembrane region" description="Helical" evidence="7">
    <location>
        <begin position="12"/>
        <end position="40"/>
    </location>
</feature>
<evidence type="ECO:0000256" key="1">
    <source>
        <dbReference type="ARBA" id="ARBA00004651"/>
    </source>
</evidence>
<feature type="transmembrane region" description="Helical" evidence="7">
    <location>
        <begin position="173"/>
        <end position="198"/>
    </location>
</feature>
<name>A0A449A5N0_9BACT</name>
<dbReference type="GO" id="GO:0015109">
    <property type="term" value="F:chromate transmembrane transporter activity"/>
    <property type="evidence" value="ECO:0007669"/>
    <property type="project" value="InterPro"/>
</dbReference>
<reference evidence="8 9" key="1">
    <citation type="submission" date="2019-01" db="EMBL/GenBank/DDBJ databases">
        <authorList>
            <consortium name="Pathogen Informatics"/>
        </authorList>
    </citation>
    <scope>NUCLEOTIDE SEQUENCE [LARGE SCALE GENOMIC DNA]</scope>
    <source>
        <strain evidence="8 9">NCTC10166</strain>
    </source>
</reference>
<accession>A0A449A5N0</accession>
<organism evidence="8 9">
    <name type="scientific">Mesomycoplasma neurolyticum</name>
    <dbReference type="NCBI Taxonomy" id="2120"/>
    <lineage>
        <taxon>Bacteria</taxon>
        <taxon>Bacillati</taxon>
        <taxon>Mycoplasmatota</taxon>
        <taxon>Mycoplasmoidales</taxon>
        <taxon>Metamycoplasmataceae</taxon>
        <taxon>Mesomycoplasma</taxon>
    </lineage>
</organism>
<proteinExistence type="inferred from homology"/>
<comment type="similarity">
    <text evidence="2">Belongs to the chromate ion transporter (CHR) (TC 2.A.51) family.</text>
</comment>
<dbReference type="EMBL" id="LR214951">
    <property type="protein sequence ID" value="VEU59546.1"/>
    <property type="molecule type" value="Genomic_DNA"/>
</dbReference>
<sequence length="224" mass="25782">MILLLGAIFSSLIAMVIISLIVFGGGQVFMPIFQSFWLFIGKTFNLNITQKEIDLVFTISNFTPGVVSTKFSAFTGLLISDNSWWGILVSLICYILFCLPAIFMMILSTKLLKKSKQNKYLLNLTKYINPALSAIMLALSIQLLISTMFPNVIFNRSINNYFSWNNVKNNKKLLFFSNWRLIVLLIFVPTFSIFSFVWYQKKKPIYFLFIIGVILAFIAFQPWL</sequence>
<dbReference type="Proteomes" id="UP000289440">
    <property type="component" value="Chromosome"/>
</dbReference>
<evidence type="ECO:0000256" key="3">
    <source>
        <dbReference type="ARBA" id="ARBA00022475"/>
    </source>
</evidence>
<dbReference type="Pfam" id="PF02417">
    <property type="entry name" value="Chromate_transp"/>
    <property type="match status" value="1"/>
</dbReference>
<dbReference type="GO" id="GO:0005886">
    <property type="term" value="C:plasma membrane"/>
    <property type="evidence" value="ECO:0007669"/>
    <property type="project" value="UniProtKB-SubCell"/>
</dbReference>
<evidence type="ECO:0000256" key="6">
    <source>
        <dbReference type="ARBA" id="ARBA00023136"/>
    </source>
</evidence>
<keyword evidence="6 7" id="KW-0472">Membrane</keyword>
<feature type="transmembrane region" description="Helical" evidence="7">
    <location>
        <begin position="84"/>
        <end position="107"/>
    </location>
</feature>